<keyword evidence="2" id="KW-1185">Reference proteome</keyword>
<dbReference type="EMBL" id="JBHMAF010000038">
    <property type="protein sequence ID" value="MFB9758646.1"/>
    <property type="molecule type" value="Genomic_DNA"/>
</dbReference>
<protein>
    <recommendedName>
        <fullName evidence="3">Lipoprotein</fullName>
    </recommendedName>
</protein>
<name>A0ABV5WEV3_9BACI</name>
<dbReference type="PROSITE" id="PS51257">
    <property type="entry name" value="PROKAR_LIPOPROTEIN"/>
    <property type="match status" value="1"/>
</dbReference>
<reference evidence="1 2" key="1">
    <citation type="submission" date="2024-09" db="EMBL/GenBank/DDBJ databases">
        <authorList>
            <person name="Sun Q."/>
            <person name="Mori K."/>
        </authorList>
    </citation>
    <scope>NUCLEOTIDE SEQUENCE [LARGE SCALE GENOMIC DNA]</scope>
    <source>
        <strain evidence="1 2">JCM 11201</strain>
    </source>
</reference>
<evidence type="ECO:0008006" key="3">
    <source>
        <dbReference type="Google" id="ProtNLM"/>
    </source>
</evidence>
<evidence type="ECO:0000313" key="1">
    <source>
        <dbReference type="EMBL" id="MFB9758646.1"/>
    </source>
</evidence>
<dbReference type="RefSeq" id="WP_379948938.1">
    <property type="nucleotide sequence ID" value="NZ_JBHMAF010000038.1"/>
</dbReference>
<evidence type="ECO:0000313" key="2">
    <source>
        <dbReference type="Proteomes" id="UP001589609"/>
    </source>
</evidence>
<proteinExistence type="predicted"/>
<comment type="caution">
    <text evidence="1">The sequence shown here is derived from an EMBL/GenBank/DDBJ whole genome shotgun (WGS) entry which is preliminary data.</text>
</comment>
<sequence>MKRIFTLLIVIVPLLTGCWSRQEVNDVAIVLGVALDKEKKCKQN</sequence>
<accession>A0ABV5WEV3</accession>
<dbReference type="Proteomes" id="UP001589609">
    <property type="component" value="Unassembled WGS sequence"/>
</dbReference>
<organism evidence="1 2">
    <name type="scientific">Ectobacillus funiculus</name>
    <dbReference type="NCBI Taxonomy" id="137993"/>
    <lineage>
        <taxon>Bacteria</taxon>
        <taxon>Bacillati</taxon>
        <taxon>Bacillota</taxon>
        <taxon>Bacilli</taxon>
        <taxon>Bacillales</taxon>
        <taxon>Bacillaceae</taxon>
        <taxon>Ectobacillus</taxon>
    </lineage>
</organism>
<gene>
    <name evidence="1" type="ORF">ACFFMS_09050</name>
</gene>